<dbReference type="KEGG" id="ffu:CLAFUR5_14107"/>
<dbReference type="Proteomes" id="UP000756132">
    <property type="component" value="Chromosome 13"/>
</dbReference>
<accession>A0A9Q8PM79</accession>
<reference evidence="1" key="2">
    <citation type="journal article" date="2022" name="Microb. Genom.">
        <title>A chromosome-scale genome assembly of the tomato pathogen Cladosporium fulvum reveals a compartmentalized genome architecture and the presence of a dispensable chromosome.</title>
        <authorList>
            <person name="Zaccaron A.Z."/>
            <person name="Chen L.H."/>
            <person name="Samaras A."/>
            <person name="Stergiopoulos I."/>
        </authorList>
    </citation>
    <scope>NUCLEOTIDE SEQUENCE</scope>
    <source>
        <strain evidence="1">Race5_Kim</strain>
    </source>
</reference>
<keyword evidence="2" id="KW-1185">Reference proteome</keyword>
<organism evidence="1 2">
    <name type="scientific">Passalora fulva</name>
    <name type="common">Tomato leaf mold</name>
    <name type="synonym">Cladosporium fulvum</name>
    <dbReference type="NCBI Taxonomy" id="5499"/>
    <lineage>
        <taxon>Eukaryota</taxon>
        <taxon>Fungi</taxon>
        <taxon>Dikarya</taxon>
        <taxon>Ascomycota</taxon>
        <taxon>Pezizomycotina</taxon>
        <taxon>Dothideomycetes</taxon>
        <taxon>Dothideomycetidae</taxon>
        <taxon>Mycosphaerellales</taxon>
        <taxon>Mycosphaerellaceae</taxon>
        <taxon>Fulvia</taxon>
    </lineage>
</organism>
<proteinExistence type="predicted"/>
<dbReference type="InterPro" id="IPR021858">
    <property type="entry name" value="Fun_TF"/>
</dbReference>
<dbReference type="RefSeq" id="XP_047769369.1">
    <property type="nucleotide sequence ID" value="XM_047913255.1"/>
</dbReference>
<reference evidence="1" key="1">
    <citation type="submission" date="2021-12" db="EMBL/GenBank/DDBJ databases">
        <authorList>
            <person name="Zaccaron A."/>
            <person name="Stergiopoulos I."/>
        </authorList>
    </citation>
    <scope>NUCLEOTIDE SEQUENCE</scope>
    <source>
        <strain evidence="1">Race5_Kim</strain>
    </source>
</reference>
<dbReference type="EMBL" id="CP090175">
    <property type="protein sequence ID" value="UJO25003.1"/>
    <property type="molecule type" value="Genomic_DNA"/>
</dbReference>
<evidence type="ECO:0000313" key="1">
    <source>
        <dbReference type="EMBL" id="UJO25003.1"/>
    </source>
</evidence>
<gene>
    <name evidence="1" type="ORF">CLAFUR5_14107</name>
</gene>
<name>A0A9Q8PM79_PASFU</name>
<dbReference type="GeneID" id="71993985"/>
<dbReference type="Pfam" id="PF11951">
    <property type="entry name" value="Fungal_trans_2"/>
    <property type="match status" value="1"/>
</dbReference>
<protein>
    <submittedName>
        <fullName evidence="1">Uncharacterized protein</fullName>
    </submittedName>
</protein>
<sequence length="183" mass="21587">MGLMRTDAHASERKIILEALANSLGPDGQQKFIIDLRLLNILYRGHEMLWSVSPCHVAAVRYVTRDLEAIEPPDHTYTRQNRIQRISHQAARIVFARYLHNVQPQDVEPLVEKALQYLEELRESNNESQYTQVGYSRLTPHHEERVMRWLKGRFRPGLRRVNYSLQMMRKYWEHLDLAGNEPS</sequence>
<evidence type="ECO:0000313" key="2">
    <source>
        <dbReference type="Proteomes" id="UP000756132"/>
    </source>
</evidence>
<dbReference type="AlphaFoldDB" id="A0A9Q8PM79"/>